<reference evidence="1" key="1">
    <citation type="submission" date="2022-07" db="EMBL/GenBank/DDBJ databases">
        <title>Genome Sequence of Agrocybe chaxingu.</title>
        <authorList>
            <person name="Buettner E."/>
        </authorList>
    </citation>
    <scope>NUCLEOTIDE SEQUENCE</scope>
    <source>
        <strain evidence="1">MP-N11</strain>
    </source>
</reference>
<dbReference type="SUPFAM" id="SSF63829">
    <property type="entry name" value="Calcium-dependent phosphotriesterase"/>
    <property type="match status" value="1"/>
</dbReference>
<dbReference type="AlphaFoldDB" id="A0A9W8K423"/>
<dbReference type="Proteomes" id="UP001148786">
    <property type="component" value="Unassembled WGS sequence"/>
</dbReference>
<dbReference type="OrthoDB" id="3149552at2759"/>
<keyword evidence="2" id="KW-1185">Reference proteome</keyword>
<name>A0A9W8K423_9AGAR</name>
<protein>
    <submittedName>
        <fullName evidence="1">Uncharacterized protein</fullName>
    </submittedName>
</protein>
<organism evidence="1 2">
    <name type="scientific">Agrocybe chaxingu</name>
    <dbReference type="NCBI Taxonomy" id="84603"/>
    <lineage>
        <taxon>Eukaryota</taxon>
        <taxon>Fungi</taxon>
        <taxon>Dikarya</taxon>
        <taxon>Basidiomycota</taxon>
        <taxon>Agaricomycotina</taxon>
        <taxon>Agaricomycetes</taxon>
        <taxon>Agaricomycetidae</taxon>
        <taxon>Agaricales</taxon>
        <taxon>Agaricineae</taxon>
        <taxon>Strophariaceae</taxon>
        <taxon>Agrocybe</taxon>
    </lineage>
</organism>
<evidence type="ECO:0000313" key="1">
    <source>
        <dbReference type="EMBL" id="KAJ3512611.1"/>
    </source>
</evidence>
<proteinExistence type="predicted"/>
<sequence>MMTIQGPLTAGPHERLELDKAEYGHLYFKMKSGVYFRDTVGLWCLTLPKSHEEQGQWREIQLEKRLLAYGIAIEESDLLAVVTRDSSNYPHLAIQLRLLEHSTHEVHPDALTPIIEVCTHDTDENGKPLADVVISGTNLAVFIGGMVNWEGYIYIWDWKTGVRKAVLHNVDLKTGMAFVREDFLLIGDPFAGSLDVYHVPSPSDTAQQEHEETQTRFILTLGLPYVDHAEGLYRYSISFISDGQIPLSASGKTGTNQPFMTKPANSVVLVNIHVRNYHSNKFQQFTLVVKWDKLIALAERGHAEYIAYKTEEALSWSNWAADGVVVIRHHNGYRRMSYSGGTCCFLWWGQNAFELLDFNIPLTGKERTKRELPDYIAEGNRFGYKAIAGTATLYEMLYLDPDIDSPFLDSIRTPIPPFSGCSKSIEMKGGEFIDDIFMDGTRIVGLVRSRLQPEWMGIRVFSFI</sequence>
<gene>
    <name evidence="1" type="ORF">NLJ89_g3424</name>
</gene>
<dbReference type="EMBL" id="JANKHO010000246">
    <property type="protein sequence ID" value="KAJ3512611.1"/>
    <property type="molecule type" value="Genomic_DNA"/>
</dbReference>
<comment type="caution">
    <text evidence="1">The sequence shown here is derived from an EMBL/GenBank/DDBJ whole genome shotgun (WGS) entry which is preliminary data.</text>
</comment>
<evidence type="ECO:0000313" key="2">
    <source>
        <dbReference type="Proteomes" id="UP001148786"/>
    </source>
</evidence>
<accession>A0A9W8K423</accession>